<name>A0A8H5BLR5_9AGAR</name>
<keyword evidence="2" id="KW-0294">Fucose metabolism</keyword>
<accession>A0A8H5BLR5</accession>
<dbReference type="InterPro" id="IPR045130">
    <property type="entry name" value="OFUT2-like"/>
</dbReference>
<dbReference type="Gene3D" id="3.40.50.11350">
    <property type="match status" value="1"/>
</dbReference>
<organism evidence="6 7">
    <name type="scientific">Ephemerocybe angulata</name>
    <dbReference type="NCBI Taxonomy" id="980116"/>
    <lineage>
        <taxon>Eukaryota</taxon>
        <taxon>Fungi</taxon>
        <taxon>Dikarya</taxon>
        <taxon>Basidiomycota</taxon>
        <taxon>Agaricomycotina</taxon>
        <taxon>Agaricomycetes</taxon>
        <taxon>Agaricomycetidae</taxon>
        <taxon>Agaricales</taxon>
        <taxon>Agaricineae</taxon>
        <taxon>Psathyrellaceae</taxon>
        <taxon>Ephemerocybe</taxon>
    </lineage>
</organism>
<keyword evidence="5" id="KW-0812">Transmembrane</keyword>
<dbReference type="AlphaFoldDB" id="A0A8H5BLR5"/>
<evidence type="ECO:0000313" key="6">
    <source>
        <dbReference type="EMBL" id="KAF5325715.1"/>
    </source>
</evidence>
<dbReference type="EMBL" id="JAACJK010000163">
    <property type="protein sequence ID" value="KAF5325715.1"/>
    <property type="molecule type" value="Genomic_DNA"/>
</dbReference>
<proteinExistence type="predicted"/>
<dbReference type="PANTHER" id="PTHR13398">
    <property type="entry name" value="GDP-FUCOSE PROTEIN O-FUCOSYLTRANSFERASE 2"/>
    <property type="match status" value="1"/>
</dbReference>
<feature type="region of interest" description="Disordered" evidence="4">
    <location>
        <begin position="1"/>
        <end position="23"/>
    </location>
</feature>
<feature type="compositionally biased region" description="Polar residues" evidence="4">
    <location>
        <begin position="1"/>
        <end position="19"/>
    </location>
</feature>
<dbReference type="GO" id="GO:0006004">
    <property type="term" value="P:fucose metabolic process"/>
    <property type="evidence" value="ECO:0007669"/>
    <property type="project" value="UniProtKB-KW"/>
</dbReference>
<evidence type="ECO:0000256" key="1">
    <source>
        <dbReference type="ARBA" id="ARBA00022679"/>
    </source>
</evidence>
<dbReference type="OrthoDB" id="423313at2759"/>
<dbReference type="CDD" id="cd11296">
    <property type="entry name" value="O-FucT_like"/>
    <property type="match status" value="1"/>
</dbReference>
<evidence type="ECO:0000256" key="3">
    <source>
        <dbReference type="ARBA" id="ARBA00023277"/>
    </source>
</evidence>
<feature type="transmembrane region" description="Helical" evidence="5">
    <location>
        <begin position="41"/>
        <end position="61"/>
    </location>
</feature>
<keyword evidence="1" id="KW-0808">Transferase</keyword>
<gene>
    <name evidence="6" type="ORF">D9611_000409</name>
</gene>
<comment type="caution">
    <text evidence="6">The sequence shown here is derived from an EMBL/GenBank/DDBJ whole genome shotgun (WGS) entry which is preliminary data.</text>
</comment>
<keyword evidence="7" id="KW-1185">Reference proteome</keyword>
<reference evidence="6 7" key="1">
    <citation type="journal article" date="2020" name="ISME J.">
        <title>Uncovering the hidden diversity of litter-decomposition mechanisms in mushroom-forming fungi.</title>
        <authorList>
            <person name="Floudas D."/>
            <person name="Bentzer J."/>
            <person name="Ahren D."/>
            <person name="Johansson T."/>
            <person name="Persson P."/>
            <person name="Tunlid A."/>
        </authorList>
    </citation>
    <scope>NUCLEOTIDE SEQUENCE [LARGE SCALE GENOMIC DNA]</scope>
    <source>
        <strain evidence="6 7">CBS 175.51</strain>
    </source>
</reference>
<keyword evidence="5" id="KW-0472">Membrane</keyword>
<dbReference type="GO" id="GO:0046922">
    <property type="term" value="F:peptide-O-fucosyltransferase activity"/>
    <property type="evidence" value="ECO:0007669"/>
    <property type="project" value="InterPro"/>
</dbReference>
<evidence type="ECO:0000256" key="2">
    <source>
        <dbReference type="ARBA" id="ARBA00023253"/>
    </source>
</evidence>
<dbReference type="PANTHER" id="PTHR13398:SF0">
    <property type="entry name" value="GDP-FUCOSE PROTEIN O-FUCOSYLTRANSFERASE 2"/>
    <property type="match status" value="1"/>
</dbReference>
<evidence type="ECO:0000313" key="7">
    <source>
        <dbReference type="Proteomes" id="UP000541558"/>
    </source>
</evidence>
<evidence type="ECO:0000256" key="4">
    <source>
        <dbReference type="SAM" id="MobiDB-lite"/>
    </source>
</evidence>
<protein>
    <recommendedName>
        <fullName evidence="8">Peptide-O-fucosyltransferase</fullName>
    </recommendedName>
</protein>
<feature type="region of interest" description="Disordered" evidence="4">
    <location>
        <begin position="285"/>
        <end position="305"/>
    </location>
</feature>
<sequence>MLQASITTRRNAHTTTGKRNSTRTSSFLTTMTTLLRPRRPILYLCVCVTIAITGLTSLYSLSNADGESGWPPYVPVLGNTNLKLYNHYRNRQSNDSQKEFDPLDSSHYLVGELTPRFRDNIRNDTYYITSWANAGFTNQFISLVNLLYLATLSDRVPILPPFAPDHHISRNGGIITFGEIFNLTHLRKELRMPVLEWKDIKDLPSSSASNPYDTRETEAIGCWSTREEAHTDPVRAFTHLEHLGLDPSYTRVPGWSRRTQNERTESHVVFSQLAAAVYPRRPRGSPNEYPLMEASRRGKTSHRASPDERLTCFDTLYYATSGAEIFEWRFGWSPAWNKVGRHVLFNEVLVDRSREYLRTAFGLEAGEEIPPFIAIHIRHGDFGQNCNLPGHCLSSVDSFEKAVKRVEGSLVTTKGVTIRHWLVSSDETDPAFWDAVSTLGWSFFDHEKERTLERFGEWLTPLVDMVAHSLAAGFVGTSDSTFSLVGGRRVEDWNDSVYELVE</sequence>
<evidence type="ECO:0008006" key="8">
    <source>
        <dbReference type="Google" id="ProtNLM"/>
    </source>
</evidence>
<evidence type="ECO:0000256" key="5">
    <source>
        <dbReference type="SAM" id="Phobius"/>
    </source>
</evidence>
<dbReference type="Proteomes" id="UP000541558">
    <property type="component" value="Unassembled WGS sequence"/>
</dbReference>
<keyword evidence="3" id="KW-0119">Carbohydrate metabolism</keyword>
<keyword evidence="5" id="KW-1133">Transmembrane helix</keyword>